<keyword evidence="3" id="KW-1185">Reference proteome</keyword>
<proteinExistence type="predicted"/>
<organism evidence="2 3">
    <name type="scientific">Planifilum fulgidum</name>
    <dbReference type="NCBI Taxonomy" id="201973"/>
    <lineage>
        <taxon>Bacteria</taxon>
        <taxon>Bacillati</taxon>
        <taxon>Bacillota</taxon>
        <taxon>Bacilli</taxon>
        <taxon>Bacillales</taxon>
        <taxon>Thermoactinomycetaceae</taxon>
        <taxon>Planifilum</taxon>
    </lineage>
</organism>
<dbReference type="Gene3D" id="1.10.10.10">
    <property type="entry name" value="Winged helix-like DNA-binding domain superfamily/Winged helix DNA-binding domain"/>
    <property type="match status" value="1"/>
</dbReference>
<dbReference type="STRING" id="201973.SAMN04488025_106132"/>
<dbReference type="InterPro" id="IPR011991">
    <property type="entry name" value="ArsR-like_HTH"/>
</dbReference>
<reference evidence="2 3" key="1">
    <citation type="submission" date="2016-10" db="EMBL/GenBank/DDBJ databases">
        <authorList>
            <person name="de Groot N.N."/>
        </authorList>
    </citation>
    <scope>NUCLEOTIDE SEQUENCE [LARGE SCALE GENOMIC DNA]</scope>
    <source>
        <strain evidence="2 3">DSM 44945</strain>
    </source>
</reference>
<dbReference type="SUPFAM" id="SSF46785">
    <property type="entry name" value="Winged helix' DNA-binding domain"/>
    <property type="match status" value="1"/>
</dbReference>
<evidence type="ECO:0000313" key="3">
    <source>
        <dbReference type="Proteomes" id="UP000198661"/>
    </source>
</evidence>
<dbReference type="InterPro" id="IPR036390">
    <property type="entry name" value="WH_DNA-bd_sf"/>
</dbReference>
<dbReference type="Proteomes" id="UP000198661">
    <property type="component" value="Unassembled WGS sequence"/>
</dbReference>
<dbReference type="Pfam" id="PF12840">
    <property type="entry name" value="HTH_20"/>
    <property type="match status" value="1"/>
</dbReference>
<dbReference type="GO" id="GO:0003677">
    <property type="term" value="F:DNA binding"/>
    <property type="evidence" value="ECO:0007669"/>
    <property type="project" value="UniProtKB-KW"/>
</dbReference>
<dbReference type="AlphaFoldDB" id="A0A1I2M204"/>
<dbReference type="CDD" id="cd00090">
    <property type="entry name" value="HTH_ARSR"/>
    <property type="match status" value="1"/>
</dbReference>
<dbReference type="OrthoDB" id="9788770at2"/>
<evidence type="ECO:0000256" key="1">
    <source>
        <dbReference type="ARBA" id="ARBA00023125"/>
    </source>
</evidence>
<keyword evidence="1" id="KW-0238">DNA-binding</keyword>
<sequence>MNHELPETHVVRSPEQAAALLNPLRAEILAIVREPASAAEVARKIGDTPQRINYHLKSLEKVGLVRRVGTRQVRNLVEVLYQAIAKSFLLSEAVGLNPETSERIKEQGALAHLITLSDRIRRDALLLMERSEENKGQIPSASLQMKVHLDSEERRRAFLRDYAAMLEELVNRYGAAGEGDENAFRVTAVIYPEIPKGGTPE</sequence>
<dbReference type="RefSeq" id="WP_092036604.1">
    <property type="nucleotide sequence ID" value="NZ_FOOK01000006.1"/>
</dbReference>
<gene>
    <name evidence="2" type="ORF">SAMN04488025_106132</name>
</gene>
<dbReference type="EMBL" id="FOOK01000006">
    <property type="protein sequence ID" value="SFF84828.1"/>
    <property type="molecule type" value="Genomic_DNA"/>
</dbReference>
<protein>
    <submittedName>
        <fullName evidence="2">Helix-turn-helix domain-containing protein</fullName>
    </submittedName>
</protein>
<name>A0A1I2M204_9BACL</name>
<dbReference type="InterPro" id="IPR036388">
    <property type="entry name" value="WH-like_DNA-bd_sf"/>
</dbReference>
<accession>A0A1I2M204</accession>
<evidence type="ECO:0000313" key="2">
    <source>
        <dbReference type="EMBL" id="SFF84828.1"/>
    </source>
</evidence>